<reference evidence="3 4" key="1">
    <citation type="submission" date="2016-11" db="EMBL/GenBank/DDBJ databases">
        <authorList>
            <person name="Jaros S."/>
            <person name="Januszkiewicz K."/>
            <person name="Wedrychowicz H."/>
        </authorList>
    </citation>
    <scope>NUCLEOTIDE SEQUENCE [LARGE SCALE GENOMIC DNA]</scope>
    <source>
        <strain evidence="3 4">CGMCC 4.5723</strain>
    </source>
</reference>
<evidence type="ECO:0000256" key="1">
    <source>
        <dbReference type="SAM" id="MobiDB-lite"/>
    </source>
</evidence>
<dbReference type="STRING" id="758803.SAMN05421803_110218"/>
<feature type="region of interest" description="Disordered" evidence="1">
    <location>
        <begin position="1"/>
        <end position="22"/>
    </location>
</feature>
<organism evidence="3 4">
    <name type="scientific">Nocardiopsis flavescens</name>
    <dbReference type="NCBI Taxonomy" id="758803"/>
    <lineage>
        <taxon>Bacteria</taxon>
        <taxon>Bacillati</taxon>
        <taxon>Actinomycetota</taxon>
        <taxon>Actinomycetes</taxon>
        <taxon>Streptosporangiales</taxon>
        <taxon>Nocardiopsidaceae</taxon>
        <taxon>Nocardiopsis</taxon>
    </lineage>
</organism>
<keyword evidence="4" id="KW-1185">Reference proteome</keyword>
<dbReference type="NCBIfam" id="TIGR03936">
    <property type="entry name" value="sam_1_link_chp"/>
    <property type="match status" value="1"/>
</dbReference>
<sequence length="286" mass="30429">MRKGVELPPAPEGTTSPSTAVPGQRLRVRYAKRGRMRFASHRDIARALERALRRADVPVAFSAGFSPHPKVSYTGAAPTGVASEAEYLELTLAQRREPARVGADIDAAMPDGIDVVEVVEARAPGLAERLQASAWRVELGGFGPGEAESAVRAYLAAETVEVERMTKKGRRRFDTRPAVVGIDVCRGPGRAPGEQDTTYAILRMVVRHTTPAVRPDDVLTGLRHAADLAPPSSVMMTRLAQGPLDETTGAIADPLAVDRNDSGTADAAEERGDSAPQPSAPMTGPR</sequence>
<gene>
    <name evidence="3" type="ORF">SAMN05421803_110218</name>
</gene>
<accession>A0A1M6MTZ3</accession>
<dbReference type="AlphaFoldDB" id="A0A1M6MTZ3"/>
<feature type="domain" description="DUF2344" evidence="2">
    <location>
        <begin position="25"/>
        <end position="215"/>
    </location>
</feature>
<dbReference type="Pfam" id="PF10105">
    <property type="entry name" value="DUF2344"/>
    <property type="match status" value="1"/>
</dbReference>
<evidence type="ECO:0000259" key="2">
    <source>
        <dbReference type="Pfam" id="PF10105"/>
    </source>
</evidence>
<dbReference type="EMBL" id="FQZK01000010">
    <property type="protein sequence ID" value="SHJ86927.1"/>
    <property type="molecule type" value="Genomic_DNA"/>
</dbReference>
<evidence type="ECO:0000313" key="3">
    <source>
        <dbReference type="EMBL" id="SHJ86927.1"/>
    </source>
</evidence>
<feature type="region of interest" description="Disordered" evidence="1">
    <location>
        <begin position="249"/>
        <end position="286"/>
    </location>
</feature>
<evidence type="ECO:0000313" key="4">
    <source>
        <dbReference type="Proteomes" id="UP000184452"/>
    </source>
</evidence>
<proteinExistence type="predicted"/>
<dbReference type="Proteomes" id="UP000184452">
    <property type="component" value="Unassembled WGS sequence"/>
</dbReference>
<dbReference type="InterPro" id="IPR018768">
    <property type="entry name" value="DUF2344"/>
</dbReference>
<name>A0A1M6MTZ3_9ACTN</name>
<protein>
    <submittedName>
        <fullName evidence="3">Radical SAM-linked protein</fullName>
    </submittedName>
</protein>